<organism evidence="4 5">
    <name type="scientific">Oedothorax gibbosus</name>
    <dbReference type="NCBI Taxonomy" id="931172"/>
    <lineage>
        <taxon>Eukaryota</taxon>
        <taxon>Metazoa</taxon>
        <taxon>Ecdysozoa</taxon>
        <taxon>Arthropoda</taxon>
        <taxon>Chelicerata</taxon>
        <taxon>Arachnida</taxon>
        <taxon>Araneae</taxon>
        <taxon>Araneomorphae</taxon>
        <taxon>Entelegynae</taxon>
        <taxon>Araneoidea</taxon>
        <taxon>Linyphiidae</taxon>
        <taxon>Erigoninae</taxon>
        <taxon>Oedothorax</taxon>
    </lineage>
</organism>
<accession>A0AAV6UME3</accession>
<evidence type="ECO:0000256" key="2">
    <source>
        <dbReference type="ARBA" id="ARBA00022737"/>
    </source>
</evidence>
<dbReference type="Gene3D" id="1.25.40.420">
    <property type="match status" value="1"/>
</dbReference>
<dbReference type="PANTHER" id="PTHR45632:SF3">
    <property type="entry name" value="KELCH-LIKE PROTEIN 32"/>
    <property type="match status" value="1"/>
</dbReference>
<keyword evidence="2" id="KW-0677">Repeat</keyword>
<evidence type="ECO:0000256" key="1">
    <source>
        <dbReference type="ARBA" id="ARBA00022441"/>
    </source>
</evidence>
<dbReference type="PANTHER" id="PTHR45632">
    <property type="entry name" value="LD33804P"/>
    <property type="match status" value="1"/>
</dbReference>
<evidence type="ECO:0000313" key="4">
    <source>
        <dbReference type="EMBL" id="KAG8184968.1"/>
    </source>
</evidence>
<dbReference type="InterPro" id="IPR011705">
    <property type="entry name" value="BACK"/>
</dbReference>
<proteinExistence type="predicted"/>
<reference evidence="4 5" key="1">
    <citation type="journal article" date="2022" name="Nat. Ecol. Evol.">
        <title>A masculinizing supergene underlies an exaggerated male reproductive morph in a spider.</title>
        <authorList>
            <person name="Hendrickx F."/>
            <person name="De Corte Z."/>
            <person name="Sonet G."/>
            <person name="Van Belleghem S.M."/>
            <person name="Kostlbacher S."/>
            <person name="Vangestel C."/>
        </authorList>
    </citation>
    <scope>NUCLEOTIDE SEQUENCE [LARGE SCALE GENOMIC DNA]</scope>
    <source>
        <strain evidence="4">W744_W776</strain>
    </source>
</reference>
<feature type="domain" description="BACK" evidence="3">
    <location>
        <begin position="116"/>
        <end position="218"/>
    </location>
</feature>
<evidence type="ECO:0000313" key="5">
    <source>
        <dbReference type="Proteomes" id="UP000827092"/>
    </source>
</evidence>
<dbReference type="EMBL" id="JAFNEN010000352">
    <property type="protein sequence ID" value="KAG8184968.1"/>
    <property type="molecule type" value="Genomic_DNA"/>
</dbReference>
<keyword evidence="5" id="KW-1185">Reference proteome</keyword>
<protein>
    <recommendedName>
        <fullName evidence="3">BACK domain-containing protein</fullName>
    </recommendedName>
</protein>
<evidence type="ECO:0000259" key="3">
    <source>
        <dbReference type="SMART" id="SM00875"/>
    </source>
</evidence>
<name>A0AAV6UME3_9ARAC</name>
<gene>
    <name evidence="4" type="ORF">JTE90_020014</name>
</gene>
<sequence>MAKTFRRFLNNLTCCLSGRNRTTIDDSEYFNVIKTADGKTSKEQHTKIKYPQITTSGLDNPFIITEIEELNYLIKDLYEEKKNETFSNNRIPLIYQQINIKMVQLIDLTSDNMEFFLTMYKTDNTVGARRAFRSAAKAMALHFDTFVANKSFLNLSLNQLTTILRQEKIATKSEIDLFQVAVYWINQDYSTRQHHAIDLFRLINFSALTMPQLMQCYCHQPDLFQSSEVDIILRNAAIFISLKYLGKELTVFAFAPNPREFTIVPEPSNPFDPVNPFDLNTVKLMEEEASLSHQSGGRRRKRIHMRLRVIWCQENNGILYHLEDLPIDENIT</sequence>
<dbReference type="AlphaFoldDB" id="A0AAV6UME3"/>
<comment type="caution">
    <text evidence="4">The sequence shown here is derived from an EMBL/GenBank/DDBJ whole genome shotgun (WGS) entry which is preliminary data.</text>
</comment>
<dbReference type="Proteomes" id="UP000827092">
    <property type="component" value="Unassembled WGS sequence"/>
</dbReference>
<dbReference type="Pfam" id="PF07707">
    <property type="entry name" value="BACK"/>
    <property type="match status" value="1"/>
</dbReference>
<dbReference type="SMART" id="SM00875">
    <property type="entry name" value="BACK"/>
    <property type="match status" value="1"/>
</dbReference>
<keyword evidence="1" id="KW-0880">Kelch repeat</keyword>